<accession>A0A2P5FQR4</accession>
<reference evidence="2" key="1">
    <citation type="submission" date="2016-06" db="EMBL/GenBank/DDBJ databases">
        <title>Parallel loss of symbiosis genes in relatives of nitrogen-fixing non-legume Parasponia.</title>
        <authorList>
            <person name="Van Velzen R."/>
            <person name="Holmer R."/>
            <person name="Bu F."/>
            <person name="Rutten L."/>
            <person name="Van Zeijl A."/>
            <person name="Liu W."/>
            <person name="Santuari L."/>
            <person name="Cao Q."/>
            <person name="Sharma T."/>
            <person name="Shen D."/>
            <person name="Roswanjaya Y."/>
            <person name="Wardhani T."/>
            <person name="Kalhor M.S."/>
            <person name="Jansen J."/>
            <person name="Van den Hoogen J."/>
            <person name="Gungor B."/>
            <person name="Hartog M."/>
            <person name="Hontelez J."/>
            <person name="Verver J."/>
            <person name="Yang W.-C."/>
            <person name="Schijlen E."/>
            <person name="Repin R."/>
            <person name="Schilthuizen M."/>
            <person name="Schranz E."/>
            <person name="Heidstra R."/>
            <person name="Miyata K."/>
            <person name="Fedorova E."/>
            <person name="Kohlen W."/>
            <person name="Bisseling T."/>
            <person name="Smit S."/>
            <person name="Geurts R."/>
        </authorList>
    </citation>
    <scope>NUCLEOTIDE SEQUENCE [LARGE SCALE GENOMIC DNA]</scope>
    <source>
        <strain evidence="2">cv. RG33-2</strain>
    </source>
</reference>
<sequence length="109" mass="12069">MIYIRARCIGKYGYLIGTIKTPKEEDVSACACNLGLRKHVIDFLAILNIMEHDVNQTFLFHTTTINLPVPVPLTFRIADGSLANPARTGSVSFFFSHAKFSLICSTSFA</sequence>
<protein>
    <submittedName>
        <fullName evidence="1">Uncharacterized protein</fullName>
    </submittedName>
</protein>
<name>A0A2P5FQR4_TREOI</name>
<evidence type="ECO:0000313" key="2">
    <source>
        <dbReference type="Proteomes" id="UP000237000"/>
    </source>
</evidence>
<gene>
    <name evidence="1" type="ORF">TorRG33x02_039310</name>
</gene>
<keyword evidence="2" id="KW-1185">Reference proteome</keyword>
<proteinExistence type="predicted"/>
<dbReference type="InParanoid" id="A0A2P5FQR4"/>
<organism evidence="1 2">
    <name type="scientific">Trema orientale</name>
    <name type="common">Charcoal tree</name>
    <name type="synonym">Celtis orientalis</name>
    <dbReference type="NCBI Taxonomy" id="63057"/>
    <lineage>
        <taxon>Eukaryota</taxon>
        <taxon>Viridiplantae</taxon>
        <taxon>Streptophyta</taxon>
        <taxon>Embryophyta</taxon>
        <taxon>Tracheophyta</taxon>
        <taxon>Spermatophyta</taxon>
        <taxon>Magnoliopsida</taxon>
        <taxon>eudicotyledons</taxon>
        <taxon>Gunneridae</taxon>
        <taxon>Pentapetalae</taxon>
        <taxon>rosids</taxon>
        <taxon>fabids</taxon>
        <taxon>Rosales</taxon>
        <taxon>Cannabaceae</taxon>
        <taxon>Trema</taxon>
    </lineage>
</organism>
<dbReference type="AlphaFoldDB" id="A0A2P5FQR4"/>
<evidence type="ECO:0000313" key="1">
    <source>
        <dbReference type="EMBL" id="POO00153.1"/>
    </source>
</evidence>
<dbReference type="Proteomes" id="UP000237000">
    <property type="component" value="Unassembled WGS sequence"/>
</dbReference>
<dbReference type="EMBL" id="JXTC01000014">
    <property type="protein sequence ID" value="POO00153.1"/>
    <property type="molecule type" value="Genomic_DNA"/>
</dbReference>
<comment type="caution">
    <text evidence="1">The sequence shown here is derived from an EMBL/GenBank/DDBJ whole genome shotgun (WGS) entry which is preliminary data.</text>
</comment>